<dbReference type="Proteomes" id="UP000886998">
    <property type="component" value="Unassembled WGS sequence"/>
</dbReference>
<proteinExistence type="predicted"/>
<reference evidence="2" key="1">
    <citation type="submission" date="2020-08" db="EMBL/GenBank/DDBJ databases">
        <title>Multicomponent nature underlies the extraordinary mechanical properties of spider dragline silk.</title>
        <authorList>
            <person name="Kono N."/>
            <person name="Nakamura H."/>
            <person name="Mori M."/>
            <person name="Yoshida Y."/>
            <person name="Ohtoshi R."/>
            <person name="Malay A.D."/>
            <person name="Moran D.A.P."/>
            <person name="Tomita M."/>
            <person name="Numata K."/>
            <person name="Arakawa K."/>
        </authorList>
    </citation>
    <scope>NUCLEOTIDE SEQUENCE</scope>
</reference>
<evidence type="ECO:0000313" key="2">
    <source>
        <dbReference type="EMBL" id="GFY71121.1"/>
    </source>
</evidence>
<keyword evidence="3" id="KW-1185">Reference proteome</keyword>
<organism evidence="2 3">
    <name type="scientific">Trichonephila inaurata madagascariensis</name>
    <dbReference type="NCBI Taxonomy" id="2747483"/>
    <lineage>
        <taxon>Eukaryota</taxon>
        <taxon>Metazoa</taxon>
        <taxon>Ecdysozoa</taxon>
        <taxon>Arthropoda</taxon>
        <taxon>Chelicerata</taxon>
        <taxon>Arachnida</taxon>
        <taxon>Araneae</taxon>
        <taxon>Araneomorphae</taxon>
        <taxon>Entelegynae</taxon>
        <taxon>Araneoidea</taxon>
        <taxon>Nephilidae</taxon>
        <taxon>Trichonephila</taxon>
        <taxon>Trichonephila inaurata</taxon>
    </lineage>
</organism>
<evidence type="ECO:0000313" key="3">
    <source>
        <dbReference type="Proteomes" id="UP000886998"/>
    </source>
</evidence>
<dbReference type="AlphaFoldDB" id="A0A8X7CKP1"/>
<comment type="caution">
    <text evidence="2">The sequence shown here is derived from an EMBL/GenBank/DDBJ whole genome shotgun (WGS) entry which is preliminary data.</text>
</comment>
<evidence type="ECO:0000256" key="1">
    <source>
        <dbReference type="SAM" id="MobiDB-lite"/>
    </source>
</evidence>
<sequence length="103" mass="11879">MTSSRGTIDYEKLLYVVQEFLCCLKCRFITKLEVDTPSLWGNCRDPRTANFFASPKRFHTLPSYKYPGKETDKHVNNNPSFCRSFPLDNDHNEITNPPPPPSP</sequence>
<protein>
    <submittedName>
        <fullName evidence="2">Uncharacterized protein</fullName>
    </submittedName>
</protein>
<accession>A0A8X7CKP1</accession>
<feature type="region of interest" description="Disordered" evidence="1">
    <location>
        <begin position="82"/>
        <end position="103"/>
    </location>
</feature>
<gene>
    <name evidence="2" type="ORF">TNIN_333821</name>
</gene>
<name>A0A8X7CKP1_9ARAC</name>
<dbReference type="EMBL" id="BMAV01018626">
    <property type="protein sequence ID" value="GFY71121.1"/>
    <property type="molecule type" value="Genomic_DNA"/>
</dbReference>